<evidence type="ECO:0000313" key="2">
    <source>
        <dbReference type="Proteomes" id="UP000485058"/>
    </source>
</evidence>
<evidence type="ECO:0000313" key="1">
    <source>
        <dbReference type="EMBL" id="GFH18906.1"/>
    </source>
</evidence>
<protein>
    <submittedName>
        <fullName evidence="1">Uncharacterized protein</fullName>
    </submittedName>
</protein>
<sequence length="99" mass="10727">VRAMAPGVPLTSVEVVWLWDSLSDPSSYACRLLQQVDLVAVNIHPYYEGLPVSCAGLNILGCYDAATWTINRALNLRQAVGKPVVVTETGLPTAGQRCW</sequence>
<organism evidence="1 2">
    <name type="scientific">Haematococcus lacustris</name>
    <name type="common">Green alga</name>
    <name type="synonym">Haematococcus pluvialis</name>
    <dbReference type="NCBI Taxonomy" id="44745"/>
    <lineage>
        <taxon>Eukaryota</taxon>
        <taxon>Viridiplantae</taxon>
        <taxon>Chlorophyta</taxon>
        <taxon>core chlorophytes</taxon>
        <taxon>Chlorophyceae</taxon>
        <taxon>CS clade</taxon>
        <taxon>Chlamydomonadales</taxon>
        <taxon>Haematococcaceae</taxon>
        <taxon>Haematococcus</taxon>
    </lineage>
</organism>
<comment type="caution">
    <text evidence="1">The sequence shown here is derived from an EMBL/GenBank/DDBJ whole genome shotgun (WGS) entry which is preliminary data.</text>
</comment>
<keyword evidence="2" id="KW-1185">Reference proteome</keyword>
<reference evidence="1 2" key="1">
    <citation type="submission" date="2020-02" db="EMBL/GenBank/DDBJ databases">
        <title>Draft genome sequence of Haematococcus lacustris strain NIES-144.</title>
        <authorList>
            <person name="Morimoto D."/>
            <person name="Nakagawa S."/>
            <person name="Yoshida T."/>
            <person name="Sawayama S."/>
        </authorList>
    </citation>
    <scope>NUCLEOTIDE SEQUENCE [LARGE SCALE GENOMIC DNA]</scope>
    <source>
        <strain evidence="1 2">NIES-144</strain>
    </source>
</reference>
<proteinExistence type="predicted"/>
<accession>A0A699ZIJ7</accession>
<gene>
    <name evidence="1" type="ORF">HaLaN_15780</name>
</gene>
<name>A0A699ZIJ7_HAELA</name>
<dbReference type="SUPFAM" id="SSF51445">
    <property type="entry name" value="(Trans)glycosidases"/>
    <property type="match status" value="1"/>
</dbReference>
<dbReference type="Proteomes" id="UP000485058">
    <property type="component" value="Unassembled WGS sequence"/>
</dbReference>
<feature type="non-terminal residue" evidence="1">
    <location>
        <position position="1"/>
    </location>
</feature>
<dbReference type="EMBL" id="BLLF01001378">
    <property type="protein sequence ID" value="GFH18906.1"/>
    <property type="molecule type" value="Genomic_DNA"/>
</dbReference>
<dbReference type="InterPro" id="IPR017853">
    <property type="entry name" value="GH"/>
</dbReference>
<dbReference type="AlphaFoldDB" id="A0A699ZIJ7"/>